<dbReference type="InterPro" id="IPR001466">
    <property type="entry name" value="Beta-lactam-related"/>
</dbReference>
<protein>
    <submittedName>
        <fullName evidence="3">CubicO group peptidase, beta-lactamase class C family</fullName>
    </submittedName>
</protein>
<name>A0A1H0TM96_9ACTN</name>
<organism evidence="3 4">
    <name type="scientific">Actinopolyspora xinjiangensis</name>
    <dbReference type="NCBI Taxonomy" id="405564"/>
    <lineage>
        <taxon>Bacteria</taxon>
        <taxon>Bacillati</taxon>
        <taxon>Actinomycetota</taxon>
        <taxon>Actinomycetes</taxon>
        <taxon>Actinopolysporales</taxon>
        <taxon>Actinopolysporaceae</taxon>
        <taxon>Actinopolyspora</taxon>
    </lineage>
</organism>
<proteinExistence type="predicted"/>
<gene>
    <name evidence="3" type="ORF">SAMN04487905_105161</name>
</gene>
<keyword evidence="4" id="KW-1185">Reference proteome</keyword>
<evidence type="ECO:0000259" key="2">
    <source>
        <dbReference type="Pfam" id="PF00144"/>
    </source>
</evidence>
<accession>A0A1H0TM96</accession>
<dbReference type="AlphaFoldDB" id="A0A1H0TM96"/>
<feature type="region of interest" description="Disordered" evidence="1">
    <location>
        <begin position="1"/>
        <end position="36"/>
    </location>
</feature>
<evidence type="ECO:0000313" key="4">
    <source>
        <dbReference type="Proteomes" id="UP000199497"/>
    </source>
</evidence>
<sequence length="451" mass="49235">MYENAMGSGLSAPEDGPPSSPGTGTGGTGPLARRPWKGVHDVGQLQTEVEATDVGLCPERLERIEQHFAEYVTDGRLPGWLVLIARHGKIAHLRTHGMRDLEAGLPVETDTIFRIYSMSKPVTSVAAMMLYERGLLELTDPVAEYLPEFDQPRVYTGGSAAAAQTRPATEPIRIWHLLTHTAGLTYGFHRIHPVDQMYRDQGFENGYPEGLDLAGACAAWARLPLLFDPGDAWNYSVATDVLGRVVEVVSGSTLDEFFRGNIFEPLDMRDTDFAVAESEQDRLAALYSVDRNRRAVRNERLNRVGTELPHVLSGGGGLVSSARDYHRFTQMLLGGGTLDGNRLLSNRTVGFMTRNHLPGGADLADMAMGSFSEVTNAGKGFGLGFSVNDRPQASKVLSSQGQYAWGGMASTAFWVDPAEDLTVLFLTQLMPSSVHPIRTRLQALVYQALVD</sequence>
<dbReference type="PANTHER" id="PTHR43283">
    <property type="entry name" value="BETA-LACTAMASE-RELATED"/>
    <property type="match status" value="1"/>
</dbReference>
<dbReference type="STRING" id="405564.SAMN04487905_105161"/>
<dbReference type="SUPFAM" id="SSF56601">
    <property type="entry name" value="beta-lactamase/transpeptidase-like"/>
    <property type="match status" value="1"/>
</dbReference>
<evidence type="ECO:0000313" key="3">
    <source>
        <dbReference type="EMBL" id="SDP55167.1"/>
    </source>
</evidence>
<feature type="domain" description="Beta-lactamase-related" evidence="2">
    <location>
        <begin position="64"/>
        <end position="446"/>
    </location>
</feature>
<reference evidence="4" key="1">
    <citation type="submission" date="2016-10" db="EMBL/GenBank/DDBJ databases">
        <authorList>
            <person name="Varghese N."/>
            <person name="Submissions S."/>
        </authorList>
    </citation>
    <scope>NUCLEOTIDE SEQUENCE [LARGE SCALE GENOMIC DNA]</scope>
    <source>
        <strain evidence="4">DSM 46732</strain>
    </source>
</reference>
<evidence type="ECO:0000256" key="1">
    <source>
        <dbReference type="SAM" id="MobiDB-lite"/>
    </source>
</evidence>
<dbReference type="PANTHER" id="PTHR43283:SF3">
    <property type="entry name" value="BETA-LACTAMASE FAMILY PROTEIN (AFU_ORTHOLOGUE AFUA_5G07500)"/>
    <property type="match status" value="1"/>
</dbReference>
<dbReference type="EMBL" id="FNJR01000005">
    <property type="protein sequence ID" value="SDP55167.1"/>
    <property type="molecule type" value="Genomic_DNA"/>
</dbReference>
<dbReference type="Proteomes" id="UP000199497">
    <property type="component" value="Unassembled WGS sequence"/>
</dbReference>
<dbReference type="Pfam" id="PF00144">
    <property type="entry name" value="Beta-lactamase"/>
    <property type="match status" value="1"/>
</dbReference>
<dbReference type="Gene3D" id="3.40.710.10">
    <property type="entry name" value="DD-peptidase/beta-lactamase superfamily"/>
    <property type="match status" value="1"/>
</dbReference>
<dbReference type="InterPro" id="IPR012338">
    <property type="entry name" value="Beta-lactam/transpept-like"/>
</dbReference>
<dbReference type="InterPro" id="IPR050789">
    <property type="entry name" value="Diverse_Enzym_Activities"/>
</dbReference>